<dbReference type="SUPFAM" id="SSF53822">
    <property type="entry name" value="Periplasmic binding protein-like I"/>
    <property type="match status" value="1"/>
</dbReference>
<dbReference type="RefSeq" id="WP_330086485.1">
    <property type="nucleotide sequence ID" value="NZ_JAUGZK010000002.1"/>
</dbReference>
<keyword evidence="4" id="KW-1185">Reference proteome</keyword>
<evidence type="ECO:0000256" key="1">
    <source>
        <dbReference type="ARBA" id="ARBA00023136"/>
    </source>
</evidence>
<evidence type="ECO:0000256" key="2">
    <source>
        <dbReference type="SAM" id="MobiDB-lite"/>
    </source>
</evidence>
<proteinExistence type="predicted"/>
<comment type="caution">
    <text evidence="3">The sequence shown here is derived from an EMBL/GenBank/DDBJ whole genome shotgun (WGS) entry which is preliminary data.</text>
</comment>
<gene>
    <name evidence="3" type="ORF">QWF21_02605</name>
</gene>
<organism evidence="3 4">
    <name type="scientific">Alkalimonas mucilaginosa</name>
    <dbReference type="NCBI Taxonomy" id="3057676"/>
    <lineage>
        <taxon>Bacteria</taxon>
        <taxon>Pseudomonadati</taxon>
        <taxon>Pseudomonadota</taxon>
        <taxon>Gammaproteobacteria</taxon>
        <taxon>Alkalimonas</taxon>
    </lineage>
</organism>
<dbReference type="InterPro" id="IPR007443">
    <property type="entry name" value="LpoA"/>
</dbReference>
<evidence type="ECO:0000313" key="3">
    <source>
        <dbReference type="EMBL" id="MEE2023121.1"/>
    </source>
</evidence>
<keyword evidence="1" id="KW-0472">Membrane</keyword>
<dbReference type="EMBL" id="JAUGZK010000002">
    <property type="protein sequence ID" value="MEE2023121.1"/>
    <property type="molecule type" value="Genomic_DNA"/>
</dbReference>
<dbReference type="Proteomes" id="UP001339167">
    <property type="component" value="Unassembled WGS sequence"/>
</dbReference>
<dbReference type="InterPro" id="IPR028082">
    <property type="entry name" value="Peripla_BP_I"/>
</dbReference>
<dbReference type="Pfam" id="PF04348">
    <property type="entry name" value="LppC"/>
    <property type="match status" value="1"/>
</dbReference>
<evidence type="ECO:0000313" key="4">
    <source>
        <dbReference type="Proteomes" id="UP001339167"/>
    </source>
</evidence>
<dbReference type="CDD" id="cd06339">
    <property type="entry name" value="PBP1_YraM_LppC_lipoprotein-like"/>
    <property type="match status" value="1"/>
</dbReference>
<name>A0ABU7JCF2_9GAMM</name>
<dbReference type="Gene3D" id="1.25.40.650">
    <property type="match status" value="1"/>
</dbReference>
<dbReference type="Gene3D" id="3.40.50.2300">
    <property type="match status" value="2"/>
</dbReference>
<sequence length="618" mass="70370">MVLCIVISSKQKPYLALGLMVAIVTGCAQQPAPKSPAPIVDSSSTVELPPDDSEHSSQYWLQQAARESVSRQPALLLKAASAALKEADPTLTLSITRELAVQPEPWLQRQLSALELQAWLQLEQYQTALSIVEQTNLGQLDEDARIAFSLAAARLFKQLNQPGKAAFWLLQWDELTALQQHSGDEWQRLWRLLSQLDPVQLNQLRVDAGPRTLAWLQLTRSVQQQLEQSGDLTRTLHQWQRNYAYMPDVSELPTAIGQLTELVPYQPKRIAVLLPIHGQLRQHAQSIQNGILAAASNQPELELFFLDSMQGTELLSQELQALNIDFVIGPLQRSQVDSIQQDANWLWPTLFLNQSSQQQSLNDEHYFFSLSLEDEGSQLAEFFQRRNFNRPVVIYAQNPGSERLARHFSRQWQQYGHSSPELYSFQSRDELEPVIARLLDLEQSRQRVRQISQLIPGTVESEPHSRLDIDAIYLIADPTQTRLIKPFLDVSVSPTAPSLPIYASSRSHSIQADRSDHRDLAGLTLTDMPWMLSDQQSQALRAEFDQLFPEQDENLQRLFAMGYDALLLIPQLQQQRAFPALRYRGLTGTLGLTETQTIRRELNWARYSQRELQLIQEP</sequence>
<dbReference type="PANTHER" id="PTHR38038">
    <property type="entry name" value="PENICILLIN-BINDING PROTEIN ACTIVATOR LPOA"/>
    <property type="match status" value="1"/>
</dbReference>
<accession>A0ABU7JCF2</accession>
<feature type="region of interest" description="Disordered" evidence="2">
    <location>
        <begin position="34"/>
        <end position="54"/>
    </location>
</feature>
<protein>
    <submittedName>
        <fullName evidence="3">Penicillin-binding protein activator</fullName>
    </submittedName>
</protein>
<dbReference type="PANTHER" id="PTHR38038:SF1">
    <property type="entry name" value="PENICILLIN-BINDING PROTEIN ACTIVATOR LPOA"/>
    <property type="match status" value="1"/>
</dbReference>
<reference evidence="3 4" key="1">
    <citation type="submission" date="2023-06" db="EMBL/GenBank/DDBJ databases">
        <title>Alkalimonas sp., MEB004 an alkaliphilic bacterium isolated from Lonar Lake, India.</title>
        <authorList>
            <person name="Joshi A."/>
            <person name="Thite S."/>
        </authorList>
    </citation>
    <scope>NUCLEOTIDE SEQUENCE [LARGE SCALE GENOMIC DNA]</scope>
    <source>
        <strain evidence="3 4">MEB004</strain>
    </source>
</reference>